<gene>
    <name evidence="6" type="ORF">HS961_02460</name>
</gene>
<dbReference type="InterPro" id="IPR003439">
    <property type="entry name" value="ABC_transporter-like_ATP-bd"/>
</dbReference>
<dbReference type="RefSeq" id="WP_182326221.1">
    <property type="nucleotide sequence ID" value="NZ_CP058554.1"/>
</dbReference>
<accession>A0A7G5ECR5</accession>
<feature type="domain" description="ABC transporter" evidence="5">
    <location>
        <begin position="8"/>
        <end position="255"/>
    </location>
</feature>
<dbReference type="InterPro" id="IPR050319">
    <property type="entry name" value="ABC_transp_ATP-bind"/>
</dbReference>
<dbReference type="AlphaFoldDB" id="A0A7G5ECR5"/>
<name>A0A7G5ECR5_9BURK</name>
<dbReference type="KEGG" id="cpis:HS961_02460"/>
<dbReference type="GO" id="GO:0005524">
    <property type="term" value="F:ATP binding"/>
    <property type="evidence" value="ECO:0007669"/>
    <property type="project" value="UniProtKB-KW"/>
</dbReference>
<dbReference type="NCBIfam" id="NF008453">
    <property type="entry name" value="PRK11308.1"/>
    <property type="match status" value="2"/>
</dbReference>
<evidence type="ECO:0000256" key="2">
    <source>
        <dbReference type="ARBA" id="ARBA00022475"/>
    </source>
</evidence>
<keyword evidence="1" id="KW-0813">Transport</keyword>
<dbReference type="Proteomes" id="UP000515240">
    <property type="component" value="Chromosome"/>
</dbReference>
<dbReference type="InterPro" id="IPR013563">
    <property type="entry name" value="Oligopep_ABC_C"/>
</dbReference>
<dbReference type="Pfam" id="PF08352">
    <property type="entry name" value="oligo_HPY"/>
    <property type="match status" value="2"/>
</dbReference>
<dbReference type="CDD" id="cd03257">
    <property type="entry name" value="ABC_NikE_OppD_transporters"/>
    <property type="match status" value="2"/>
</dbReference>
<proteinExistence type="predicted"/>
<evidence type="ECO:0000256" key="1">
    <source>
        <dbReference type="ARBA" id="ARBA00022448"/>
    </source>
</evidence>
<evidence type="ECO:0000256" key="4">
    <source>
        <dbReference type="ARBA" id="ARBA00022840"/>
    </source>
</evidence>
<dbReference type="EMBL" id="CP058554">
    <property type="protein sequence ID" value="QMV71790.1"/>
    <property type="molecule type" value="Genomic_DNA"/>
</dbReference>
<dbReference type="Gene3D" id="3.40.50.300">
    <property type="entry name" value="P-loop containing nucleotide triphosphate hydrolases"/>
    <property type="match status" value="2"/>
</dbReference>
<evidence type="ECO:0000256" key="3">
    <source>
        <dbReference type="ARBA" id="ARBA00022741"/>
    </source>
</evidence>
<dbReference type="SUPFAM" id="SSF52540">
    <property type="entry name" value="P-loop containing nucleoside triphosphate hydrolases"/>
    <property type="match status" value="2"/>
</dbReference>
<dbReference type="NCBIfam" id="NF007739">
    <property type="entry name" value="PRK10419.1"/>
    <property type="match status" value="2"/>
</dbReference>
<sequence length="558" mass="60809">MTPSPALLQIQNLSLSAGPDKLVVRNASLQLAAGEIVGIVGESGSGKTMLSRAVMRLTPHAISHSGGDILLDGQSLYTMNERQLRALRGPRVAMVFQEPMTSLTPTLSIGEQLLEGLRMHLPQARDEHMPRIHAMLERVGLRDTQRILSAYPHEFSGGMRQRIMIASAMLLRPALLIADEPTTALDAVVQREVMEMMLELTRENGTAVLLISHDLPMVARYADRMVVMKQGDIVETGPTAQVLAAPAHDYTRQLLRTLPQRRAPRQIDRTAPLMSARDLVLEFGGRQRWFRKGAPARVLKGISLDIFPGEVVAVVGESGSGKTTLGMILSGLLQPTSGSLLYKGQPLLPGSAGFKDYRYNCQMVFQDPYSSLDPRMTVQALVAEALRMADDLSASGKRERVQQALVDVGLGGDFATRYPHELSGGQRQRVAIARVLVRRPALMIADEAVSALDVTVRAQVLDLLAELQQRYGFSCLFISHDLGVVEQIADRVIVVQGGVIAEQGTRDAVFDQPQNPYTRQLLDAIPMLQATPDGGVHLRWRHAEDKAAASADGAACPA</sequence>
<dbReference type="InterPro" id="IPR003593">
    <property type="entry name" value="AAA+_ATPase"/>
</dbReference>
<keyword evidence="2" id="KW-1003">Cell membrane</keyword>
<dbReference type="PANTHER" id="PTHR43776">
    <property type="entry name" value="TRANSPORT ATP-BINDING PROTEIN"/>
    <property type="match status" value="1"/>
</dbReference>
<dbReference type="FunFam" id="3.40.50.300:FF:000016">
    <property type="entry name" value="Oligopeptide ABC transporter ATP-binding component"/>
    <property type="match status" value="1"/>
</dbReference>
<dbReference type="PROSITE" id="PS50893">
    <property type="entry name" value="ABC_TRANSPORTER_2"/>
    <property type="match status" value="2"/>
</dbReference>
<keyword evidence="4 6" id="KW-0067">ATP-binding</keyword>
<dbReference type="InterPro" id="IPR017871">
    <property type="entry name" value="ABC_transporter-like_CS"/>
</dbReference>
<dbReference type="GO" id="GO:0015833">
    <property type="term" value="P:peptide transport"/>
    <property type="evidence" value="ECO:0007669"/>
    <property type="project" value="InterPro"/>
</dbReference>
<keyword evidence="7" id="KW-1185">Reference proteome</keyword>
<dbReference type="Pfam" id="PF00005">
    <property type="entry name" value="ABC_tran"/>
    <property type="match status" value="2"/>
</dbReference>
<organism evidence="6 7">
    <name type="scientific">Comamonas piscis</name>
    <dbReference type="NCBI Taxonomy" id="1562974"/>
    <lineage>
        <taxon>Bacteria</taxon>
        <taxon>Pseudomonadati</taxon>
        <taxon>Pseudomonadota</taxon>
        <taxon>Betaproteobacteria</taxon>
        <taxon>Burkholderiales</taxon>
        <taxon>Comamonadaceae</taxon>
        <taxon>Comamonas</taxon>
    </lineage>
</organism>
<reference evidence="6 7" key="1">
    <citation type="journal article" date="2020" name="G3 (Bethesda)">
        <title>CeMbio - The Caenorhabditis elegans Microbiome Resource.</title>
        <authorList>
            <person name="Dirksen P."/>
            <person name="Assie A."/>
            <person name="Zimmermann J."/>
            <person name="Zhang F."/>
            <person name="Tietje A.M."/>
            <person name="Marsh S.A."/>
            <person name="Felix M.A."/>
            <person name="Shapira M."/>
            <person name="Kaleta C."/>
            <person name="Schulenburg H."/>
            <person name="Samuel B."/>
        </authorList>
    </citation>
    <scope>NUCLEOTIDE SEQUENCE [LARGE SCALE GENOMIC DNA]</scope>
    <source>
        <strain evidence="6 7">BIGb0172</strain>
    </source>
</reference>
<dbReference type="GO" id="GO:0055085">
    <property type="term" value="P:transmembrane transport"/>
    <property type="evidence" value="ECO:0007669"/>
    <property type="project" value="UniProtKB-ARBA"/>
</dbReference>
<keyword evidence="3" id="KW-0547">Nucleotide-binding</keyword>
<protein>
    <submittedName>
        <fullName evidence="6">ABC transporter ATP-binding protein</fullName>
    </submittedName>
</protein>
<dbReference type="SMART" id="SM00382">
    <property type="entry name" value="AAA"/>
    <property type="match status" value="2"/>
</dbReference>
<evidence type="ECO:0000259" key="5">
    <source>
        <dbReference type="PROSITE" id="PS50893"/>
    </source>
</evidence>
<dbReference type="GO" id="GO:0016887">
    <property type="term" value="F:ATP hydrolysis activity"/>
    <property type="evidence" value="ECO:0007669"/>
    <property type="project" value="InterPro"/>
</dbReference>
<feature type="domain" description="ABC transporter" evidence="5">
    <location>
        <begin position="274"/>
        <end position="522"/>
    </location>
</feature>
<dbReference type="PROSITE" id="PS00211">
    <property type="entry name" value="ABC_TRANSPORTER_1"/>
    <property type="match status" value="2"/>
</dbReference>
<evidence type="ECO:0000313" key="6">
    <source>
        <dbReference type="EMBL" id="QMV71790.1"/>
    </source>
</evidence>
<evidence type="ECO:0000313" key="7">
    <source>
        <dbReference type="Proteomes" id="UP000515240"/>
    </source>
</evidence>
<keyword evidence="2" id="KW-0472">Membrane</keyword>
<dbReference type="InterPro" id="IPR027417">
    <property type="entry name" value="P-loop_NTPase"/>
</dbReference>